<dbReference type="GO" id="GO:0051782">
    <property type="term" value="P:negative regulation of cell division"/>
    <property type="evidence" value="ECO:0007669"/>
    <property type="project" value="TreeGrafter"/>
</dbReference>
<reference evidence="2" key="1">
    <citation type="submission" date="2020-02" db="EMBL/GenBank/DDBJ databases">
        <authorList>
            <person name="Meier V. D."/>
        </authorList>
    </citation>
    <scope>NUCLEOTIDE SEQUENCE</scope>
    <source>
        <strain evidence="2">AVDCRST_MAG29</strain>
    </source>
</reference>
<evidence type="ECO:0008006" key="3">
    <source>
        <dbReference type="Google" id="ProtNLM"/>
    </source>
</evidence>
<feature type="region of interest" description="Disordered" evidence="1">
    <location>
        <begin position="127"/>
        <end position="156"/>
    </location>
</feature>
<sequence length="432" mass="44664">MTLTVLLAGAGESWESGVVRALQAPGSPLRLVRRCVDVADALATAASGQGDVVLLGRDLPGVDADAVTRLRADGVVPVLLHATPDTDGHTLADLQTRAHRLSLPLVECTAADLPSRLLATVAEHRAAGAPGDSGNDGAATRDEAASGGQADSSAPGRLIAVWGPTGAPGRSTVALNLAAEAAGLGIRTLLIDADVYGGALAPMLAVLDEVSGLLAAARAANVGALDEESLLGHTRLVSAGLSVLTGLPRADRWPQLRPGAFAAVLAAARRCADLVVVDCGFNLETDEELVFDVAAPRRNGATLQALEDADVVLAVGAADPVGMMRLARGVVDLVEAVPGADVRLVVNRVRPSLGWSDQEVTVTVRRFTGLQPVAFLPVDTAGLDRALVTGRTLLDTAPASPLRRELQLLAGELLQVTVRDRRGRRLVRKQPH</sequence>
<dbReference type="GO" id="GO:0016887">
    <property type="term" value="F:ATP hydrolysis activity"/>
    <property type="evidence" value="ECO:0007669"/>
    <property type="project" value="TreeGrafter"/>
</dbReference>
<proteinExistence type="predicted"/>
<dbReference type="Gene3D" id="3.40.50.300">
    <property type="entry name" value="P-loop containing nucleotide triphosphate hydrolases"/>
    <property type="match status" value="1"/>
</dbReference>
<protein>
    <recommendedName>
        <fullName evidence="3">Type II/IV secretion system ATPase TadZ/CpaE, associated with Flp pilus assembly</fullName>
    </recommendedName>
</protein>
<dbReference type="EMBL" id="CADCUG010000028">
    <property type="protein sequence ID" value="CAA9320276.1"/>
    <property type="molecule type" value="Genomic_DNA"/>
</dbReference>
<dbReference type="SUPFAM" id="SSF52540">
    <property type="entry name" value="P-loop containing nucleoside triphosphate hydrolases"/>
    <property type="match status" value="1"/>
</dbReference>
<dbReference type="InterPro" id="IPR050625">
    <property type="entry name" value="ParA/MinD_ATPase"/>
</dbReference>
<name>A0A6J4L095_9ACTN</name>
<accession>A0A6J4L095</accession>
<dbReference type="GO" id="GO:0005829">
    <property type="term" value="C:cytosol"/>
    <property type="evidence" value="ECO:0007669"/>
    <property type="project" value="TreeGrafter"/>
</dbReference>
<organism evidence="2">
    <name type="scientific">uncultured Nocardioidaceae bacterium</name>
    <dbReference type="NCBI Taxonomy" id="253824"/>
    <lineage>
        <taxon>Bacteria</taxon>
        <taxon>Bacillati</taxon>
        <taxon>Actinomycetota</taxon>
        <taxon>Actinomycetes</taxon>
        <taxon>Propionibacteriales</taxon>
        <taxon>Nocardioidaceae</taxon>
        <taxon>environmental samples</taxon>
    </lineage>
</organism>
<dbReference type="PANTHER" id="PTHR43384">
    <property type="entry name" value="SEPTUM SITE-DETERMINING PROTEIN MIND HOMOLOG, CHLOROPLASTIC-RELATED"/>
    <property type="match status" value="1"/>
</dbReference>
<dbReference type="GO" id="GO:0005524">
    <property type="term" value="F:ATP binding"/>
    <property type="evidence" value="ECO:0007669"/>
    <property type="project" value="TreeGrafter"/>
</dbReference>
<dbReference type="PANTHER" id="PTHR43384:SF11">
    <property type="entry name" value="SEPTUM SITE DETERMINING PROTEIN"/>
    <property type="match status" value="1"/>
</dbReference>
<dbReference type="InterPro" id="IPR027417">
    <property type="entry name" value="P-loop_NTPase"/>
</dbReference>
<evidence type="ECO:0000313" key="2">
    <source>
        <dbReference type="EMBL" id="CAA9320276.1"/>
    </source>
</evidence>
<dbReference type="GO" id="GO:0009898">
    <property type="term" value="C:cytoplasmic side of plasma membrane"/>
    <property type="evidence" value="ECO:0007669"/>
    <property type="project" value="TreeGrafter"/>
</dbReference>
<dbReference type="AlphaFoldDB" id="A0A6J4L095"/>
<evidence type="ECO:0000256" key="1">
    <source>
        <dbReference type="SAM" id="MobiDB-lite"/>
    </source>
</evidence>
<gene>
    <name evidence="2" type="ORF">AVDCRST_MAG29-478</name>
</gene>